<comment type="caution">
    <text evidence="2">The sequence shown here is derived from an EMBL/GenBank/DDBJ whole genome shotgun (WGS) entry which is preliminary data.</text>
</comment>
<evidence type="ECO:0008006" key="4">
    <source>
        <dbReference type="Google" id="ProtNLM"/>
    </source>
</evidence>
<protein>
    <recommendedName>
        <fullName evidence="4">Secreted protein</fullName>
    </recommendedName>
</protein>
<dbReference type="EMBL" id="JAWZYT010007391">
    <property type="protein sequence ID" value="KAK4286711.1"/>
    <property type="molecule type" value="Genomic_DNA"/>
</dbReference>
<dbReference type="Proteomes" id="UP001292094">
    <property type="component" value="Unassembled WGS sequence"/>
</dbReference>
<feature type="signal peptide" evidence="1">
    <location>
        <begin position="1"/>
        <end position="19"/>
    </location>
</feature>
<organism evidence="2 3">
    <name type="scientific">Petrolisthes manimaculis</name>
    <dbReference type="NCBI Taxonomy" id="1843537"/>
    <lineage>
        <taxon>Eukaryota</taxon>
        <taxon>Metazoa</taxon>
        <taxon>Ecdysozoa</taxon>
        <taxon>Arthropoda</taxon>
        <taxon>Crustacea</taxon>
        <taxon>Multicrustacea</taxon>
        <taxon>Malacostraca</taxon>
        <taxon>Eumalacostraca</taxon>
        <taxon>Eucarida</taxon>
        <taxon>Decapoda</taxon>
        <taxon>Pleocyemata</taxon>
        <taxon>Anomura</taxon>
        <taxon>Galatheoidea</taxon>
        <taxon>Porcellanidae</taxon>
        <taxon>Petrolisthes</taxon>
    </lineage>
</organism>
<feature type="non-terminal residue" evidence="2">
    <location>
        <position position="74"/>
    </location>
</feature>
<accession>A0AAE1NDR3</accession>
<evidence type="ECO:0000313" key="2">
    <source>
        <dbReference type="EMBL" id="KAK4286711.1"/>
    </source>
</evidence>
<dbReference type="AlphaFoldDB" id="A0AAE1NDR3"/>
<proteinExistence type="predicted"/>
<gene>
    <name evidence="2" type="ORF">Pmani_040198</name>
</gene>
<feature type="chain" id="PRO_5042005842" description="Secreted protein" evidence="1">
    <location>
        <begin position="20"/>
        <end position="74"/>
    </location>
</feature>
<evidence type="ECO:0000313" key="3">
    <source>
        <dbReference type="Proteomes" id="UP001292094"/>
    </source>
</evidence>
<keyword evidence="3" id="KW-1185">Reference proteome</keyword>
<sequence>MSWRTVLLSVCTWAVTVHGSPAHLAPCTFNHMCICSYSIAGATASTTAALTAAVAVPDRITELTCVGVPFARIP</sequence>
<reference evidence="2" key="1">
    <citation type="submission" date="2023-11" db="EMBL/GenBank/DDBJ databases">
        <title>Genome assemblies of two species of porcelain crab, Petrolisthes cinctipes and Petrolisthes manimaculis (Anomura: Porcellanidae).</title>
        <authorList>
            <person name="Angst P."/>
        </authorList>
    </citation>
    <scope>NUCLEOTIDE SEQUENCE</scope>
    <source>
        <strain evidence="2">PB745_02</strain>
        <tissue evidence="2">Gill</tissue>
    </source>
</reference>
<keyword evidence="1" id="KW-0732">Signal</keyword>
<evidence type="ECO:0000256" key="1">
    <source>
        <dbReference type="SAM" id="SignalP"/>
    </source>
</evidence>
<name>A0AAE1NDR3_9EUCA</name>